<organism evidence="2 3">
    <name type="scientific">Colwellia psychrerythraea (strain 34H / ATCC BAA-681)</name>
    <name type="common">Vibrio psychroerythus</name>
    <dbReference type="NCBI Taxonomy" id="167879"/>
    <lineage>
        <taxon>Bacteria</taxon>
        <taxon>Pseudomonadati</taxon>
        <taxon>Pseudomonadota</taxon>
        <taxon>Gammaproteobacteria</taxon>
        <taxon>Alteromonadales</taxon>
        <taxon>Colwelliaceae</taxon>
        <taxon>Colwellia</taxon>
    </lineage>
</organism>
<name>Q485M9_COLP3</name>
<evidence type="ECO:0000313" key="3">
    <source>
        <dbReference type="Proteomes" id="UP000000547"/>
    </source>
</evidence>
<keyword evidence="1" id="KW-0812">Transmembrane</keyword>
<dbReference type="RefSeq" id="WP_011042330.1">
    <property type="nucleotide sequence ID" value="NC_003910.7"/>
</dbReference>
<keyword evidence="1" id="KW-1133">Transmembrane helix</keyword>
<sequence>MPDPKFIFVTTHINITAFDHTLLITLLLITSLLNALVCTVKKNTSILNFVPIVLVINYLAATLDFMMSIANPLSARSDIPRNFGSRIEVNGKEKILKPDLGGIFK</sequence>
<evidence type="ECO:0000313" key="2">
    <source>
        <dbReference type="EMBL" id="AAZ24718.1"/>
    </source>
</evidence>
<dbReference type="Proteomes" id="UP000000547">
    <property type="component" value="Chromosome"/>
</dbReference>
<keyword evidence="1" id="KW-0472">Membrane</keyword>
<dbReference type="AlphaFoldDB" id="Q485M9"/>
<feature type="transmembrane region" description="Helical" evidence="1">
    <location>
        <begin position="20"/>
        <end position="37"/>
    </location>
</feature>
<reference evidence="2" key="1">
    <citation type="journal article" date="2005" name="Proc. Natl. Acad. Sci. U.S.A.">
        <title>The psychrophilic lifestyle as revealed by the genome sequence of Colwellia psychrerythraea 34H through genomic and proteomic analyses.</title>
        <authorList>
            <person name="Methe B.A."/>
            <person name="Nelson K.E."/>
            <person name="Deming J.W."/>
            <person name="Momen B."/>
            <person name="Melamud E."/>
            <person name="Zhang X."/>
            <person name="Moult J."/>
            <person name="Madupu R."/>
            <person name="Nelson W.C."/>
            <person name="Dodson R.J."/>
            <person name="Brinkac L.M."/>
            <person name="Daugherty S.C."/>
            <person name="Durkin A.S."/>
            <person name="DeBoy R.T."/>
            <person name="Kolonay J.F."/>
            <person name="Sullivan S.A."/>
            <person name="Zhou L."/>
            <person name="Davidsen T.M."/>
            <person name="Wu M."/>
            <person name="Huston A.L."/>
            <person name="Lewis M."/>
            <person name="Weaver B."/>
            <person name="Weidman J.F."/>
            <person name="Khouri H."/>
            <person name="Utterback T.R."/>
            <person name="Feldblyum T.V."/>
            <person name="Fraser C.M."/>
        </authorList>
    </citation>
    <scope>NUCLEOTIDE SEQUENCE [LARGE SCALE GENOMIC DNA]</scope>
    <source>
        <strain evidence="2">34H</strain>
    </source>
</reference>
<gene>
    <name evidence="2" type="ordered locus">CPS_1494</name>
</gene>
<feature type="transmembrane region" description="Helical" evidence="1">
    <location>
        <begin position="49"/>
        <end position="70"/>
    </location>
</feature>
<proteinExistence type="predicted"/>
<protein>
    <submittedName>
        <fullName evidence="2">Uncharacterized protein</fullName>
    </submittedName>
</protein>
<dbReference type="STRING" id="167879.CPS_1494"/>
<dbReference type="EMBL" id="CP000083">
    <property type="protein sequence ID" value="AAZ24718.1"/>
    <property type="molecule type" value="Genomic_DNA"/>
</dbReference>
<dbReference type="HOGENOM" id="CLU_2231987_0_0_6"/>
<evidence type="ECO:0000256" key="1">
    <source>
        <dbReference type="SAM" id="Phobius"/>
    </source>
</evidence>
<dbReference type="KEGG" id="cps:CPS_1494"/>
<accession>Q485M9</accession>